<organism evidence="1 2">
    <name type="scientific">Sistotremastrum suecicum HHB10207 ss-3</name>
    <dbReference type="NCBI Taxonomy" id="1314776"/>
    <lineage>
        <taxon>Eukaryota</taxon>
        <taxon>Fungi</taxon>
        <taxon>Dikarya</taxon>
        <taxon>Basidiomycota</taxon>
        <taxon>Agaricomycotina</taxon>
        <taxon>Agaricomycetes</taxon>
        <taxon>Sistotremastrales</taxon>
        <taxon>Sistotremastraceae</taxon>
        <taxon>Sistotremastrum</taxon>
    </lineage>
</organism>
<name>A0A165WVK3_9AGAM</name>
<keyword evidence="2" id="KW-1185">Reference proteome</keyword>
<evidence type="ECO:0000313" key="2">
    <source>
        <dbReference type="Proteomes" id="UP000076798"/>
    </source>
</evidence>
<reference evidence="1 2" key="1">
    <citation type="journal article" date="2016" name="Mol. Biol. Evol.">
        <title>Comparative Genomics of Early-Diverging Mushroom-Forming Fungi Provides Insights into the Origins of Lignocellulose Decay Capabilities.</title>
        <authorList>
            <person name="Nagy L.G."/>
            <person name="Riley R."/>
            <person name="Tritt A."/>
            <person name="Adam C."/>
            <person name="Daum C."/>
            <person name="Floudas D."/>
            <person name="Sun H."/>
            <person name="Yadav J.S."/>
            <person name="Pangilinan J."/>
            <person name="Larsson K.H."/>
            <person name="Matsuura K."/>
            <person name="Barry K."/>
            <person name="Labutti K."/>
            <person name="Kuo R."/>
            <person name="Ohm R.A."/>
            <person name="Bhattacharya S.S."/>
            <person name="Shirouzu T."/>
            <person name="Yoshinaga Y."/>
            <person name="Martin F.M."/>
            <person name="Grigoriev I.V."/>
            <person name="Hibbett D.S."/>
        </authorList>
    </citation>
    <scope>NUCLEOTIDE SEQUENCE [LARGE SCALE GENOMIC DNA]</scope>
    <source>
        <strain evidence="1 2">HHB10207 ss-3</strain>
    </source>
</reference>
<dbReference type="EMBL" id="KV428529">
    <property type="protein sequence ID" value="KZT31568.1"/>
    <property type="molecule type" value="Genomic_DNA"/>
</dbReference>
<evidence type="ECO:0000313" key="1">
    <source>
        <dbReference type="EMBL" id="KZT31568.1"/>
    </source>
</evidence>
<dbReference type="Proteomes" id="UP000076798">
    <property type="component" value="Unassembled WGS sequence"/>
</dbReference>
<proteinExistence type="predicted"/>
<sequence length="610" mass="67592">MDNTKVVNIALEFIKEANPMCSFVDEAFTLSDLVWVARGVGFHRHWVATRTCDAPADGPSHPASAAATKRFLMMIVGVIGADSKLGPEGSNSDKFDALNKMHAENQRLVFAIERMAAHDPKLDMWAGYDIARLNELKSHFLRFISYTETTTNIVPFTRNAREGTPHIPVTTPQFLFEPTAAGSKSNAELKALRDGLPMPDLNKGTLADYPDPHHKYNDIPESVRRHFRYATPRVMKANGDRMKPSAYESELLVGTPVLLAAEPTARVAMIKGVKKVFFSLRLVALRQLDGEHQITGDFLGLGPSSTSLGKRSIPPVSESSNAKKVALSSTNKGFKVWLDAMAQISDLDCRQIGYRASSPLIVALYMALFHVYGVLRHCHLREIMKMSSVSHDIESSIRPFLNSLFNKYLAQYGNPTMIRDIMNDEGMIIAGPAVTAFVQGDDPRDVAPRLVFYADNGKGSQMINFFLAQGYGLAADFDGVLPDFPPSLPMAAANVIVASQTLVMRDGDFTKVVEVHQVIDCAEEVVPEFRCTAYMCLFYANGIMMLYPELTFANKALVRHEYIVEDGAVTFMAPPLKAEEKVLRNYRIANTTAFRLPHVPQRLSPRSSSH</sequence>
<accession>A0A165WVK3</accession>
<dbReference type="AlphaFoldDB" id="A0A165WVK3"/>
<gene>
    <name evidence="1" type="ORF">SISSUDRAFT_1038351</name>
</gene>
<protein>
    <submittedName>
        <fullName evidence="1">Uncharacterized protein</fullName>
    </submittedName>
</protein>